<keyword evidence="4" id="KW-0732">Signal</keyword>
<comment type="caution">
    <text evidence="1">Lacks conserved residue(s) required for the propagation of feature annotation.</text>
</comment>
<comment type="caution">
    <text evidence="6">The sequence shown here is derived from an EMBL/GenBank/DDBJ whole genome shotgun (WGS) entry which is preliminary data.</text>
</comment>
<evidence type="ECO:0000256" key="2">
    <source>
        <dbReference type="SAM" id="MobiDB-lite"/>
    </source>
</evidence>
<feature type="chain" id="PRO_5040307878" description="TNFR-Cys domain-containing protein" evidence="4">
    <location>
        <begin position="30"/>
        <end position="697"/>
    </location>
</feature>
<feature type="signal peptide" evidence="4">
    <location>
        <begin position="1"/>
        <end position="29"/>
    </location>
</feature>
<dbReference type="OrthoDB" id="9423210at2759"/>
<feature type="repeat" description="TNFR-Cys" evidence="1">
    <location>
        <begin position="55"/>
        <end position="109"/>
    </location>
</feature>
<keyword evidence="7" id="KW-1185">Reference proteome</keyword>
<keyword evidence="3" id="KW-1133">Transmembrane helix</keyword>
<dbReference type="Pfam" id="PF00020">
    <property type="entry name" value="TNFR_c6"/>
    <property type="match status" value="1"/>
</dbReference>
<gene>
    <name evidence="6" type="ORF">HOLleu_36514</name>
</gene>
<feature type="region of interest" description="Disordered" evidence="2">
    <location>
        <begin position="653"/>
        <end position="682"/>
    </location>
</feature>
<dbReference type="InterPro" id="IPR001368">
    <property type="entry name" value="TNFR/NGFR_Cys_rich_reg"/>
</dbReference>
<evidence type="ECO:0000256" key="1">
    <source>
        <dbReference type="PROSITE-ProRule" id="PRU00206"/>
    </source>
</evidence>
<reference evidence="6" key="1">
    <citation type="submission" date="2021-10" db="EMBL/GenBank/DDBJ databases">
        <title>Tropical sea cucumber genome reveals ecological adaptation and Cuvierian tubules defense mechanism.</title>
        <authorList>
            <person name="Chen T."/>
        </authorList>
    </citation>
    <scope>NUCLEOTIDE SEQUENCE</scope>
    <source>
        <strain evidence="6">Nanhai2018</strain>
        <tissue evidence="6">Muscle</tissue>
    </source>
</reference>
<feature type="region of interest" description="Disordered" evidence="2">
    <location>
        <begin position="271"/>
        <end position="308"/>
    </location>
</feature>
<accession>A0A9Q0YK59</accession>
<feature type="disulfide bond" evidence="1">
    <location>
        <begin position="91"/>
        <end position="109"/>
    </location>
</feature>
<sequence>MTFQSWREMRMVPAQRFLMFILLYRCIDSALTLVPVPHGHPVNNTLVVGIYTTEECPDGYYRAKRTGNSRGNIVNKGTSAAPDLCTLCSKCRKGERELEKCTSTQNTQCGCLDGREYHRQLEKCIPKIGLEKNWTLQDYYTWRSSISPPPTSQPQVENITTKISQDVPVVNANSEMKPQAEHAVKPDWTDFYILTVSSTAVLFFTLSLVLLFLMAVMKARSWYLYRRLPGSGITLCFRGWLSRLLLRQRDRSTDPIQEISMTGRVVQLTDQGTTARELEDKNEDDNQTCREEPVLVSSSPTEEERPPKTEHLIDNAEVIDYLKKINAIVCCADLKLTFPEKTTYVSSCITSEADVKETRSQGNPNFILQACHDTVNVVLGHKSHKCCRNRNMLTLTSSDECALGQYEAATLEVQDWSVTQFKEIPAISLSADTAETSFLLQVSSNSCKHQEDDCIHPDGILNLYTEIAAPFKQSRDLKFNGSLQLYLKKGSSSYHPVIEKVKSKGGRMTKPFSDSEEREALLESQEENVNDSVRAQNSILKERPHSTESEESFGEDYPSIENNSEVLLLPTSQGCMQYNLSSRKESPYSLDGCEGGVGGDDIGPLTNHKNVENCIPLGQYEIDSCRAWSGDCVNNEAVDEGAVEVVVDVHSDVYPEGEQESERIPQEDESDSTDESQPLNLKTDCRKMKKLLVVTSV</sequence>
<dbReference type="SUPFAM" id="SSF57586">
    <property type="entry name" value="TNF receptor-like"/>
    <property type="match status" value="1"/>
</dbReference>
<keyword evidence="3" id="KW-0812">Transmembrane</keyword>
<feature type="compositionally biased region" description="Polar residues" evidence="2">
    <location>
        <begin position="530"/>
        <end position="539"/>
    </location>
</feature>
<organism evidence="6 7">
    <name type="scientific">Holothuria leucospilota</name>
    <name type="common">Black long sea cucumber</name>
    <name type="synonym">Mertensiothuria leucospilota</name>
    <dbReference type="NCBI Taxonomy" id="206669"/>
    <lineage>
        <taxon>Eukaryota</taxon>
        <taxon>Metazoa</taxon>
        <taxon>Echinodermata</taxon>
        <taxon>Eleutherozoa</taxon>
        <taxon>Echinozoa</taxon>
        <taxon>Holothuroidea</taxon>
        <taxon>Aspidochirotacea</taxon>
        <taxon>Aspidochirotida</taxon>
        <taxon>Holothuriidae</taxon>
        <taxon>Holothuria</taxon>
    </lineage>
</organism>
<dbReference type="AlphaFoldDB" id="A0A9Q0YK59"/>
<evidence type="ECO:0000313" key="6">
    <source>
        <dbReference type="EMBL" id="KAJ8023932.1"/>
    </source>
</evidence>
<proteinExistence type="predicted"/>
<feature type="domain" description="TNFR-Cys" evidence="5">
    <location>
        <begin position="55"/>
        <end position="109"/>
    </location>
</feature>
<keyword evidence="3" id="KW-0472">Membrane</keyword>
<dbReference type="Gene3D" id="2.10.50.10">
    <property type="entry name" value="Tumor Necrosis Factor Receptor, subunit A, domain 2"/>
    <property type="match status" value="1"/>
</dbReference>
<dbReference type="Proteomes" id="UP001152320">
    <property type="component" value="Chromosome 19"/>
</dbReference>
<evidence type="ECO:0000256" key="4">
    <source>
        <dbReference type="SAM" id="SignalP"/>
    </source>
</evidence>
<dbReference type="PROSITE" id="PS50050">
    <property type="entry name" value="TNFR_NGFR_2"/>
    <property type="match status" value="1"/>
</dbReference>
<evidence type="ECO:0000259" key="5">
    <source>
        <dbReference type="PROSITE" id="PS50050"/>
    </source>
</evidence>
<evidence type="ECO:0000256" key="3">
    <source>
        <dbReference type="SAM" id="Phobius"/>
    </source>
</evidence>
<keyword evidence="1" id="KW-1015">Disulfide bond</keyword>
<feature type="transmembrane region" description="Helical" evidence="3">
    <location>
        <begin position="191"/>
        <end position="216"/>
    </location>
</feature>
<protein>
    <recommendedName>
        <fullName evidence="5">TNFR-Cys domain-containing protein</fullName>
    </recommendedName>
</protein>
<feature type="region of interest" description="Disordered" evidence="2">
    <location>
        <begin position="521"/>
        <end position="558"/>
    </location>
</feature>
<feature type="disulfide bond" evidence="1">
    <location>
        <begin position="88"/>
        <end position="101"/>
    </location>
</feature>
<evidence type="ECO:0000313" key="7">
    <source>
        <dbReference type="Proteomes" id="UP001152320"/>
    </source>
</evidence>
<dbReference type="EMBL" id="JAIZAY010000019">
    <property type="protein sequence ID" value="KAJ8023932.1"/>
    <property type="molecule type" value="Genomic_DNA"/>
</dbReference>
<name>A0A9Q0YK59_HOLLE</name>